<evidence type="ECO:0000313" key="3">
    <source>
        <dbReference type="Proteomes" id="UP000190675"/>
    </source>
</evidence>
<protein>
    <submittedName>
        <fullName evidence="2">Uncharacterized protein</fullName>
    </submittedName>
</protein>
<proteinExistence type="predicted"/>
<name>A0A1M5HR74_9BRAD</name>
<gene>
    <name evidence="2" type="ORF">SAMN05444169_0995</name>
</gene>
<evidence type="ECO:0000256" key="1">
    <source>
        <dbReference type="SAM" id="MobiDB-lite"/>
    </source>
</evidence>
<dbReference type="RefSeq" id="WP_154073067.1">
    <property type="nucleotide sequence ID" value="NZ_LT670818.1"/>
</dbReference>
<evidence type="ECO:0000313" key="2">
    <source>
        <dbReference type="EMBL" id="SHG18471.1"/>
    </source>
</evidence>
<dbReference type="OrthoDB" id="8257687at2"/>
<organism evidence="2 3">
    <name type="scientific">Bradyrhizobium erythrophlei</name>
    <dbReference type="NCBI Taxonomy" id="1437360"/>
    <lineage>
        <taxon>Bacteria</taxon>
        <taxon>Pseudomonadati</taxon>
        <taxon>Pseudomonadota</taxon>
        <taxon>Alphaproteobacteria</taxon>
        <taxon>Hyphomicrobiales</taxon>
        <taxon>Nitrobacteraceae</taxon>
        <taxon>Bradyrhizobium</taxon>
    </lineage>
</organism>
<reference evidence="2 3" key="1">
    <citation type="submission" date="2016-11" db="EMBL/GenBank/DDBJ databases">
        <authorList>
            <person name="Jaros S."/>
            <person name="Januszkiewicz K."/>
            <person name="Wedrychowicz H."/>
        </authorList>
    </citation>
    <scope>NUCLEOTIDE SEQUENCE [LARGE SCALE GENOMIC DNA]</scope>
    <source>
        <strain evidence="2 3">GAS242</strain>
    </source>
</reference>
<feature type="region of interest" description="Disordered" evidence="1">
    <location>
        <begin position="1"/>
        <end position="50"/>
    </location>
</feature>
<sequence>MSRPTDQLDNSHTKPLQMEHHEHISSDRSQTDGRPGNSESQARQFLPNSLIASQRKARSSLVRRFVQAQDERAKQRTRRWLGRINNEQFLGFGLTPEDIALLRGSRSAGKFVSTLLSVPSPPGSWF</sequence>
<dbReference type="AlphaFoldDB" id="A0A1M5HR74"/>
<feature type="compositionally biased region" description="Basic and acidic residues" evidence="1">
    <location>
        <begin position="9"/>
        <end position="31"/>
    </location>
</feature>
<feature type="compositionally biased region" description="Polar residues" evidence="1">
    <location>
        <begin position="37"/>
        <end position="50"/>
    </location>
</feature>
<accession>A0A1M5HR74</accession>
<dbReference type="Proteomes" id="UP000190675">
    <property type="component" value="Chromosome I"/>
</dbReference>
<dbReference type="EMBL" id="LT670818">
    <property type="protein sequence ID" value="SHG18471.1"/>
    <property type="molecule type" value="Genomic_DNA"/>
</dbReference>